<evidence type="ECO:0000256" key="1">
    <source>
        <dbReference type="SAM" id="MobiDB-lite"/>
    </source>
</evidence>
<feature type="region of interest" description="Disordered" evidence="1">
    <location>
        <begin position="107"/>
        <end position="126"/>
    </location>
</feature>
<dbReference type="RefSeq" id="WP_062151917.1">
    <property type="nucleotide sequence ID" value="NZ_CP013003.1"/>
</dbReference>
<dbReference type="Proteomes" id="UP000056905">
    <property type="component" value="Plasmid pCB4"/>
</dbReference>
<evidence type="ECO:0000256" key="2">
    <source>
        <dbReference type="SAM" id="SignalP"/>
    </source>
</evidence>
<protein>
    <submittedName>
        <fullName evidence="3">Copper resistance protein CopB</fullName>
    </submittedName>
</protein>
<feature type="region of interest" description="Disordered" evidence="1">
    <location>
        <begin position="25"/>
        <end position="102"/>
    </location>
</feature>
<gene>
    <name evidence="3" type="ORF">AQ619_18220</name>
</gene>
<dbReference type="Pfam" id="PF05275">
    <property type="entry name" value="CopB"/>
    <property type="match status" value="1"/>
</dbReference>
<feature type="signal peptide" evidence="2">
    <location>
        <begin position="1"/>
        <end position="20"/>
    </location>
</feature>
<keyword evidence="4" id="KW-1185">Reference proteome</keyword>
<dbReference type="GO" id="GO:0005507">
    <property type="term" value="F:copper ion binding"/>
    <property type="evidence" value="ECO:0007669"/>
    <property type="project" value="InterPro"/>
</dbReference>
<keyword evidence="3" id="KW-0614">Plasmid</keyword>
<feature type="compositionally biased region" description="Low complexity" evidence="1">
    <location>
        <begin position="92"/>
        <end position="102"/>
    </location>
</feature>
<feature type="chain" id="PRO_5006014221" evidence="2">
    <location>
        <begin position="21"/>
        <end position="358"/>
    </location>
</feature>
<proteinExistence type="predicted"/>
<dbReference type="InterPro" id="IPR036709">
    <property type="entry name" value="Autotransporte_beta_dom_sf"/>
</dbReference>
<sequence>MNRLVVISLLPLALAAPAMAQTMDHSSMPGMTMPAAPTKPAARPAKPEAAAHQHQAAPAPAVAPKPETPAAGEADPHAGHDMPAETPMDHSAMPGMAMGAPAAAGTTIGDLEVPTGPPPAAPSDHAADRLFSPAAMAAARGQLRREHGGLSSSMVMANIAEWAPQSGKDSYRWEGEAWFGGDIHRLVIKTEGEGVVGDGVEQAELQALYSRAIGPYFNLQAGVRHDFEPHPTRTYATVGFEGLAPYWFEVSGAAFLSDRGDLSGRLEGSYDQRITQRLILQPRAELNLAASNDAATGMGAGLSNAELGLRLRYEIRREFAPYIGVTYDRKFGKTADYSRAAGEDVEDARLVFGLRAWF</sequence>
<name>A0A0N7JI77_9CAUL</name>
<dbReference type="KEGG" id="chq:AQ619_18220"/>
<dbReference type="InterPro" id="IPR007939">
    <property type="entry name" value="Cu-R_B_prcur"/>
</dbReference>
<feature type="compositionally biased region" description="Basic and acidic residues" evidence="1">
    <location>
        <begin position="74"/>
        <end position="83"/>
    </location>
</feature>
<dbReference type="OrthoDB" id="9778934at2"/>
<dbReference type="AlphaFoldDB" id="A0A0N7JI77"/>
<geneLocation type="plasmid" evidence="4">
    <name>CB4 Plasmid</name>
</geneLocation>
<reference evidence="3 4" key="1">
    <citation type="submission" date="2015-10" db="EMBL/GenBank/DDBJ databases">
        <title>Conservation of the essential genome among Caulobacter and Brevundimonas species.</title>
        <authorList>
            <person name="Scott D."/>
            <person name="Ely B."/>
        </authorList>
    </citation>
    <scope>NUCLEOTIDE SEQUENCE [LARGE SCALE GENOMIC DNA]</scope>
    <source>
        <strain evidence="3 4">CB4</strain>
        <plasmid evidence="4">CB4 Plasmid</plasmid>
    </source>
</reference>
<keyword evidence="2" id="KW-0732">Signal</keyword>
<dbReference type="EMBL" id="CP013003">
    <property type="protein sequence ID" value="ALL15426.1"/>
    <property type="molecule type" value="Genomic_DNA"/>
</dbReference>
<evidence type="ECO:0000313" key="4">
    <source>
        <dbReference type="Proteomes" id="UP000056905"/>
    </source>
</evidence>
<dbReference type="GO" id="GO:0006878">
    <property type="term" value="P:intracellular copper ion homeostasis"/>
    <property type="evidence" value="ECO:0007669"/>
    <property type="project" value="InterPro"/>
</dbReference>
<evidence type="ECO:0000313" key="3">
    <source>
        <dbReference type="EMBL" id="ALL15426.1"/>
    </source>
</evidence>
<dbReference type="SUPFAM" id="SSF103515">
    <property type="entry name" value="Autotransporter"/>
    <property type="match status" value="1"/>
</dbReference>
<feature type="compositionally biased region" description="Low complexity" evidence="1">
    <location>
        <begin position="34"/>
        <end position="44"/>
    </location>
</feature>
<accession>A0A0N7JI77</accession>
<dbReference type="GO" id="GO:0009279">
    <property type="term" value="C:cell outer membrane"/>
    <property type="evidence" value="ECO:0007669"/>
    <property type="project" value="InterPro"/>
</dbReference>
<organism evidence="3 4">
    <name type="scientific">Caulobacter henricii</name>
    <dbReference type="NCBI Taxonomy" id="69395"/>
    <lineage>
        <taxon>Bacteria</taxon>
        <taxon>Pseudomonadati</taxon>
        <taxon>Pseudomonadota</taxon>
        <taxon>Alphaproteobacteria</taxon>
        <taxon>Caulobacterales</taxon>
        <taxon>Caulobacteraceae</taxon>
        <taxon>Caulobacter</taxon>
    </lineage>
</organism>